<dbReference type="OrthoDB" id="4540223at2759"/>
<sequence length="214" mass="24215">MHFSSVTTPLVAALATWTAAAPVELGRRGEMVVGFRRVGKDQAEEYNKKGLYFDHDHVMWGAQIGKGVYTSPSRDEYEKLADPEAWYIAHIGMASKISSLILHRYCVLKADESAFNAIPKTWIPEKNKSSQRLWNQHTEDRIDEYVKSLGEDTATSLRFSIMPHGKDRSRQQMLIPPDLATSKHFSVKCYAKKDDVKDGAVDYAHWNIKGDKGN</sequence>
<protein>
    <submittedName>
        <fullName evidence="2">Uncharacterized protein</fullName>
    </submittedName>
</protein>
<dbReference type="STRING" id="1448320.A0A319E3A0"/>
<feature type="signal peptide" evidence="1">
    <location>
        <begin position="1"/>
        <end position="20"/>
    </location>
</feature>
<feature type="chain" id="PRO_5016315832" evidence="1">
    <location>
        <begin position="21"/>
        <end position="214"/>
    </location>
</feature>
<dbReference type="EMBL" id="KZ825860">
    <property type="protein sequence ID" value="PYH95068.1"/>
    <property type="molecule type" value="Genomic_DNA"/>
</dbReference>
<dbReference type="Pfam" id="PF19287">
    <property type="entry name" value="DUF5910"/>
    <property type="match status" value="1"/>
</dbReference>
<evidence type="ECO:0000313" key="3">
    <source>
        <dbReference type="Proteomes" id="UP000247810"/>
    </source>
</evidence>
<gene>
    <name evidence="2" type="ORF">BO71DRAFT_440565</name>
</gene>
<dbReference type="AlphaFoldDB" id="A0A319E3A0"/>
<reference evidence="2 3" key="1">
    <citation type="submission" date="2018-02" db="EMBL/GenBank/DDBJ databases">
        <title>The genomes of Aspergillus section Nigri reveals drivers in fungal speciation.</title>
        <authorList>
            <consortium name="DOE Joint Genome Institute"/>
            <person name="Vesth T.C."/>
            <person name="Nybo J."/>
            <person name="Theobald S."/>
            <person name="Brandl J."/>
            <person name="Frisvad J.C."/>
            <person name="Nielsen K.F."/>
            <person name="Lyhne E.K."/>
            <person name="Kogle M.E."/>
            <person name="Kuo A."/>
            <person name="Riley R."/>
            <person name="Clum A."/>
            <person name="Nolan M."/>
            <person name="Lipzen A."/>
            <person name="Salamov A."/>
            <person name="Henrissat B."/>
            <person name="Wiebenga A."/>
            <person name="De vries R.P."/>
            <person name="Grigoriev I.V."/>
            <person name="Mortensen U.H."/>
            <person name="Andersen M.R."/>
            <person name="Baker S.E."/>
        </authorList>
    </citation>
    <scope>NUCLEOTIDE SEQUENCE [LARGE SCALE GENOMIC DNA]</scope>
    <source>
        <strain evidence="2 3">CBS 707.79</strain>
    </source>
</reference>
<evidence type="ECO:0000313" key="2">
    <source>
        <dbReference type="EMBL" id="PYH95068.1"/>
    </source>
</evidence>
<organism evidence="2 3">
    <name type="scientific">Aspergillus ellipticus CBS 707.79</name>
    <dbReference type="NCBI Taxonomy" id="1448320"/>
    <lineage>
        <taxon>Eukaryota</taxon>
        <taxon>Fungi</taxon>
        <taxon>Dikarya</taxon>
        <taxon>Ascomycota</taxon>
        <taxon>Pezizomycotina</taxon>
        <taxon>Eurotiomycetes</taxon>
        <taxon>Eurotiomycetidae</taxon>
        <taxon>Eurotiales</taxon>
        <taxon>Aspergillaceae</taxon>
        <taxon>Aspergillus</taxon>
        <taxon>Aspergillus subgen. Circumdati</taxon>
    </lineage>
</organism>
<dbReference type="InterPro" id="IPR045564">
    <property type="entry name" value="DUF5910"/>
</dbReference>
<accession>A0A319E3A0</accession>
<evidence type="ECO:0000256" key="1">
    <source>
        <dbReference type="SAM" id="SignalP"/>
    </source>
</evidence>
<dbReference type="Proteomes" id="UP000247810">
    <property type="component" value="Unassembled WGS sequence"/>
</dbReference>
<keyword evidence="3" id="KW-1185">Reference proteome</keyword>
<keyword evidence="1" id="KW-0732">Signal</keyword>
<proteinExistence type="predicted"/>
<dbReference type="VEuPathDB" id="FungiDB:BO71DRAFT_440565"/>
<name>A0A319E3A0_9EURO</name>